<dbReference type="RefSeq" id="WP_184221034.1">
    <property type="nucleotide sequence ID" value="NZ_JACHIP010000006.1"/>
</dbReference>
<dbReference type="AlphaFoldDB" id="A0A7W7ZGJ4"/>
<accession>A0A7W7ZGJ4</accession>
<evidence type="ECO:0000313" key="2">
    <source>
        <dbReference type="Proteomes" id="UP000540989"/>
    </source>
</evidence>
<comment type="caution">
    <text evidence="1">The sequence shown here is derived from an EMBL/GenBank/DDBJ whole genome shotgun (WGS) entry which is preliminary data.</text>
</comment>
<dbReference type="Pfam" id="PF08713">
    <property type="entry name" value="DNA_alkylation"/>
    <property type="match status" value="1"/>
</dbReference>
<reference evidence="1 2" key="1">
    <citation type="submission" date="2020-08" db="EMBL/GenBank/DDBJ databases">
        <title>Genomic Encyclopedia of Type Strains, Phase IV (KMG-V): Genome sequencing to study the core and pangenomes of soil and plant-associated prokaryotes.</title>
        <authorList>
            <person name="Whitman W."/>
        </authorList>
    </citation>
    <scope>NUCLEOTIDE SEQUENCE [LARGE SCALE GENOMIC DNA]</scope>
    <source>
        <strain evidence="1 2">M8UP14</strain>
    </source>
</reference>
<evidence type="ECO:0000313" key="1">
    <source>
        <dbReference type="EMBL" id="MBB5059467.1"/>
    </source>
</evidence>
<dbReference type="InterPro" id="IPR016024">
    <property type="entry name" value="ARM-type_fold"/>
</dbReference>
<gene>
    <name evidence="1" type="ORF">HDF16_004193</name>
</gene>
<dbReference type="Proteomes" id="UP000540989">
    <property type="component" value="Unassembled WGS sequence"/>
</dbReference>
<dbReference type="InterPro" id="IPR014825">
    <property type="entry name" value="DNA_alkylation"/>
</dbReference>
<organism evidence="1 2">
    <name type="scientific">Granulicella aggregans</name>
    <dbReference type="NCBI Taxonomy" id="474949"/>
    <lineage>
        <taxon>Bacteria</taxon>
        <taxon>Pseudomonadati</taxon>
        <taxon>Acidobacteriota</taxon>
        <taxon>Terriglobia</taxon>
        <taxon>Terriglobales</taxon>
        <taxon>Acidobacteriaceae</taxon>
        <taxon>Granulicella</taxon>
    </lineage>
</organism>
<dbReference type="SUPFAM" id="SSF48371">
    <property type="entry name" value="ARM repeat"/>
    <property type="match status" value="1"/>
</dbReference>
<sequence>MPTPQAVLDDLKSLGSETYRKTYARHGIPLDRTYGVSNAHLKTLAKSITKALKKEPGELQALALALYDTGNMDAMYLAGILADGAVMSRRELQRWAENSHAMSIVAEHTVPWVAVESPHARHMATEWINSKRDFIASSGWCTWSGVIATTPDSALDLAEIERLLTVVEKKILTVEGRHRYTMNGFVIAVGGYVMPLADKAKATAARIGEVSVEMGDTACKVPLATAYIEKMESSGRQGQKKKTIRC</sequence>
<protein>
    <submittedName>
        <fullName evidence="1">3-methyladenine DNA glycosylase AlkD</fullName>
    </submittedName>
</protein>
<dbReference type="EMBL" id="JACHIP010000006">
    <property type="protein sequence ID" value="MBB5059467.1"/>
    <property type="molecule type" value="Genomic_DNA"/>
</dbReference>
<proteinExistence type="predicted"/>
<name>A0A7W7ZGJ4_9BACT</name>
<dbReference type="Gene3D" id="1.25.10.90">
    <property type="match status" value="1"/>
</dbReference>
<dbReference type="PANTHER" id="PTHR41291:SF1">
    <property type="entry name" value="DNA ALKYLATION REPAIR PROTEIN"/>
    <property type="match status" value="1"/>
</dbReference>
<dbReference type="PANTHER" id="PTHR41291">
    <property type="entry name" value="DNA ALKYLATION REPAIR PROTEIN"/>
    <property type="match status" value="1"/>
</dbReference>
<keyword evidence="2" id="KW-1185">Reference proteome</keyword>